<name>A0ABY7NSG7_9SPHN</name>
<keyword evidence="2" id="KW-1185">Reference proteome</keyword>
<accession>A0ABY7NSG7</accession>
<dbReference type="EMBL" id="CP115174">
    <property type="protein sequence ID" value="WBO23900.1"/>
    <property type="molecule type" value="Genomic_DNA"/>
</dbReference>
<evidence type="ECO:0000313" key="2">
    <source>
        <dbReference type="Proteomes" id="UP001210865"/>
    </source>
</evidence>
<reference evidence="1 2" key="1">
    <citation type="submission" date="2022-12" db="EMBL/GenBank/DDBJ databases">
        <title>Sphingomonas abieness sp. nov., an endophytic bacterium isolated from Abies koreana.</title>
        <authorList>
            <person name="Jiang L."/>
            <person name="Lee J."/>
        </authorList>
    </citation>
    <scope>NUCLEOTIDE SEQUENCE [LARGE SCALE GENOMIC DNA]</scope>
    <source>
        <strain evidence="2">PAMB 00755</strain>
    </source>
</reference>
<dbReference type="Proteomes" id="UP001210865">
    <property type="component" value="Chromosome"/>
</dbReference>
<sequence>MLAERKTRFTLPIMIGEDATPRLMIRTEKLESGQRVQPVAMFASFCPLCGVSYAERDK</sequence>
<organism evidence="1 2">
    <name type="scientific">Sphingomonas abietis</name>
    <dbReference type="NCBI Taxonomy" id="3012344"/>
    <lineage>
        <taxon>Bacteria</taxon>
        <taxon>Pseudomonadati</taxon>
        <taxon>Pseudomonadota</taxon>
        <taxon>Alphaproteobacteria</taxon>
        <taxon>Sphingomonadales</taxon>
        <taxon>Sphingomonadaceae</taxon>
        <taxon>Sphingomonas</taxon>
    </lineage>
</organism>
<proteinExistence type="predicted"/>
<dbReference type="RefSeq" id="WP_270078529.1">
    <property type="nucleotide sequence ID" value="NZ_CP115174.1"/>
</dbReference>
<evidence type="ECO:0000313" key="1">
    <source>
        <dbReference type="EMBL" id="WBO23900.1"/>
    </source>
</evidence>
<gene>
    <name evidence="1" type="ORF">PBT88_07270</name>
</gene>
<protein>
    <submittedName>
        <fullName evidence="1">Uncharacterized protein</fullName>
    </submittedName>
</protein>